<dbReference type="PRINTS" id="PR00067">
    <property type="entry name" value="CATALASE"/>
</dbReference>
<dbReference type="Gene3D" id="2.40.180.10">
    <property type="entry name" value="Catalase core domain"/>
    <property type="match status" value="1"/>
</dbReference>
<dbReference type="EC" id="1.11.1.6" evidence="3 10"/>
<dbReference type="SUPFAM" id="SSF56634">
    <property type="entry name" value="Heme-dependent catalase-like"/>
    <property type="match status" value="1"/>
</dbReference>
<dbReference type="Pfam" id="PF06628">
    <property type="entry name" value="Catalase-rel"/>
    <property type="match status" value="1"/>
</dbReference>
<protein>
    <recommendedName>
        <fullName evidence="3 10">Catalase</fullName>
        <ecNumber evidence="3 10">1.11.1.6</ecNumber>
    </recommendedName>
</protein>
<evidence type="ECO:0000259" key="17">
    <source>
        <dbReference type="SMART" id="SM01060"/>
    </source>
</evidence>
<dbReference type="InterPro" id="IPR018028">
    <property type="entry name" value="Catalase"/>
</dbReference>
<dbReference type="Pfam" id="PF18011">
    <property type="entry name" value="Catalase_C"/>
    <property type="match status" value="1"/>
</dbReference>
<feature type="region of interest" description="Disordered" evidence="16">
    <location>
        <begin position="1"/>
        <end position="20"/>
    </location>
</feature>
<dbReference type="GO" id="GO:0006979">
    <property type="term" value="P:response to oxidative stress"/>
    <property type="evidence" value="ECO:0007669"/>
    <property type="project" value="InterPro"/>
</dbReference>
<dbReference type="GO" id="GO:0046872">
    <property type="term" value="F:metal ion binding"/>
    <property type="evidence" value="ECO:0007669"/>
    <property type="project" value="UniProtKB-KW"/>
</dbReference>
<dbReference type="RefSeq" id="WP_073397872.1">
    <property type="nucleotide sequence ID" value="NZ_FRBX01000007.1"/>
</dbReference>
<dbReference type="InterPro" id="IPR024708">
    <property type="entry name" value="Catalase_AS"/>
</dbReference>
<feature type="binding site" evidence="13">
    <location>
        <position position="69"/>
    </location>
    <ligand>
        <name>heme</name>
        <dbReference type="ChEBI" id="CHEBI:30413"/>
    </ligand>
</feature>
<dbReference type="PIRSF" id="PIRSF038927">
    <property type="entry name" value="Catalase_clade2"/>
    <property type="match status" value="1"/>
</dbReference>
<evidence type="ECO:0000313" key="20">
    <source>
        <dbReference type="Proteomes" id="UP000184216"/>
    </source>
</evidence>
<dbReference type="InterPro" id="IPR011614">
    <property type="entry name" value="Catalase_core"/>
</dbReference>
<keyword evidence="9 10" id="KW-0376">Hydrogen peroxide</keyword>
<feature type="cross-link" description="3'-histidyl-3-tyrosine (His-Tyr)" evidence="14">
    <location>
        <begin position="336"/>
        <end position="359"/>
    </location>
</feature>
<comment type="cofactor">
    <cofactor evidence="1 10 12">
        <name>heme</name>
        <dbReference type="ChEBI" id="CHEBI:30413"/>
    </cofactor>
</comment>
<sequence>MKNFQDEKQRDLSINKSDGTNKFLTTDQGVRINDDNNSLKAGERGPSLLEDFILREKITHFDHERIPERIVHARGSGAHGFFEVTNPIPELTKAGFLKEAGLKTPVFARFSTVAGSRGSTDLARDVRGFAVKFYTQEGIYDLVGNNIPIFFIQDASKFPDLVHAVKPEPHNEMPQAASAHDTFWDFISLMPESMHMIMWVMSDRAIPRSYRMMEGFGVHTFRLINEAGESTFVKFHWKPKLGTHAVVWDEAQKISGKNPDFHREDLWEAIEMGNFPEWELGVQIIPAEDEHKYEFDLLDPTKIVPEELVPVTIVGRMVLDRNPDNFFAETEQIAFHPGHVVPGIDFTNDPLLQGRLFSYTDTQLSRLGSPNFHEIPINRSVAPVHNNQRDGHMRQEINKGRVSYHPNSLGGGCPYQAKIAEGGFASFNERIDAHKVRERSESFADHFGQARLFFNSQTDVEKSHIVKALRFELGKVETTAVRVRMLGLLSQVDTQLAEKVALGLGATVPPVLETPINQGVSPENENGNQEPQTVDSSVDSSDALSMLKNPTNSPTIASRKVAIICSDGVSEAAVLNMKSALLKEDAKGFIVAPHLGSVVTDADGAVAADYSLLTASSVLFDAVYIPHGLGLDLLAENDDVNEFINDAYKHCKVIGADGEATKILSAAPFVAKITNNDDGLILSSEPGTQSFALDFIAAMAQHRFWERETNLYN</sequence>
<feature type="binding site" description="axial binding residue" evidence="12">
    <location>
        <position position="359"/>
    </location>
    <ligand>
        <name>heme</name>
        <dbReference type="ChEBI" id="CHEBI:30413"/>
    </ligand>
    <ligandPart>
        <name>Fe</name>
        <dbReference type="ChEBI" id="CHEBI:18248"/>
    </ligandPart>
</feature>
<evidence type="ECO:0000256" key="2">
    <source>
        <dbReference type="ARBA" id="ARBA00010660"/>
    </source>
</evidence>
<dbReference type="CDD" id="cd08155">
    <property type="entry name" value="catalase_clade_2"/>
    <property type="match status" value="1"/>
</dbReference>
<dbReference type="GO" id="GO:0004096">
    <property type="term" value="F:catalase activity"/>
    <property type="evidence" value="ECO:0007669"/>
    <property type="project" value="UniProtKB-UniRule"/>
</dbReference>
<evidence type="ECO:0000256" key="16">
    <source>
        <dbReference type="SAM" id="MobiDB-lite"/>
    </source>
</evidence>
<comment type="caution">
    <text evidence="18">The sequence shown here is derived from an EMBL/GenBank/DDBJ whole genome shotgun (WGS) entry which is preliminary data.</text>
</comment>
<dbReference type="PANTHER" id="PTHR42821">
    <property type="entry name" value="CATALASE"/>
    <property type="match status" value="1"/>
</dbReference>
<feature type="binding site" evidence="13">
    <location>
        <position position="158"/>
    </location>
    <ligand>
        <name>heme</name>
        <dbReference type="ChEBI" id="CHEBI:30413"/>
    </ligand>
</feature>
<evidence type="ECO:0000256" key="8">
    <source>
        <dbReference type="ARBA" id="ARBA00023004"/>
    </source>
</evidence>
<dbReference type="GO" id="GO:0005829">
    <property type="term" value="C:cytosol"/>
    <property type="evidence" value="ECO:0007669"/>
    <property type="project" value="TreeGrafter"/>
</dbReference>
<evidence type="ECO:0000313" key="18">
    <source>
        <dbReference type="EMBL" id="OXB06983.1"/>
    </source>
</evidence>
<dbReference type="PROSITE" id="PS00437">
    <property type="entry name" value="CATALASE_1"/>
    <property type="match status" value="1"/>
</dbReference>
<evidence type="ECO:0000256" key="3">
    <source>
        <dbReference type="ARBA" id="ARBA00012314"/>
    </source>
</evidence>
<accession>A0AB36P7L6</accession>
<dbReference type="Proteomes" id="UP000198431">
    <property type="component" value="Unassembled WGS sequence"/>
</dbReference>
<keyword evidence="5 10" id="KW-0349">Heme</keyword>
<evidence type="ECO:0000256" key="6">
    <source>
        <dbReference type="ARBA" id="ARBA00022723"/>
    </source>
</evidence>
<dbReference type="InterPro" id="IPR010582">
    <property type="entry name" value="Catalase_immune_responsive"/>
</dbReference>
<name>A0AB36P7L6_9FLAO</name>
<dbReference type="AlphaFoldDB" id="A0AB36P7L6"/>
<dbReference type="SMART" id="SM01060">
    <property type="entry name" value="Catalase"/>
    <property type="match status" value="1"/>
</dbReference>
<keyword evidence="6 10" id="KW-0479">Metal-binding</keyword>
<evidence type="ECO:0000256" key="15">
    <source>
        <dbReference type="RuleBase" id="RU000498"/>
    </source>
</evidence>
<organism evidence="18 21">
    <name type="scientific">Flavobacterium pectinovorum</name>
    <dbReference type="NCBI Taxonomy" id="29533"/>
    <lineage>
        <taxon>Bacteria</taxon>
        <taxon>Pseudomonadati</taxon>
        <taxon>Bacteroidota</taxon>
        <taxon>Flavobacteriia</taxon>
        <taxon>Flavobacteriales</taxon>
        <taxon>Flavobacteriaceae</taxon>
        <taxon>Flavobacterium</taxon>
    </lineage>
</organism>
<feature type="compositionally biased region" description="Basic and acidic residues" evidence="16">
    <location>
        <begin position="1"/>
        <end position="13"/>
    </location>
</feature>
<feature type="binding site" evidence="13">
    <location>
        <position position="109"/>
    </location>
    <ligand>
        <name>heme</name>
        <dbReference type="ChEBI" id="CHEBI:30413"/>
    </ligand>
</feature>
<dbReference type="InterPro" id="IPR041399">
    <property type="entry name" value="Catalase_large_C"/>
</dbReference>
<keyword evidence="4 10" id="KW-0575">Peroxidase</keyword>
<evidence type="ECO:0000313" key="21">
    <source>
        <dbReference type="Proteomes" id="UP000198431"/>
    </source>
</evidence>
<dbReference type="InterPro" id="IPR043156">
    <property type="entry name" value="Catalase_clade2_helical"/>
</dbReference>
<comment type="similarity">
    <text evidence="2">Belongs to the catalase family. HPII subfamily.</text>
</comment>
<keyword evidence="20" id="KW-1185">Reference proteome</keyword>
<keyword evidence="7 10" id="KW-0560">Oxidoreductase</keyword>
<dbReference type="InterPro" id="IPR024712">
    <property type="entry name" value="Catalase_clade2"/>
</dbReference>
<dbReference type="InterPro" id="IPR020835">
    <property type="entry name" value="Catalase_sf"/>
</dbReference>
<feature type="compositionally biased region" description="Polar residues" evidence="16">
    <location>
        <begin position="515"/>
        <end position="533"/>
    </location>
</feature>
<dbReference type="PROSITE" id="PS51402">
    <property type="entry name" value="CATALASE_3"/>
    <property type="match status" value="1"/>
</dbReference>
<dbReference type="GO" id="GO:0020037">
    <property type="term" value="F:heme binding"/>
    <property type="evidence" value="ECO:0007669"/>
    <property type="project" value="UniProtKB-UniRule"/>
</dbReference>
<dbReference type="EMBL" id="MUHB01000004">
    <property type="protein sequence ID" value="OXB06983.1"/>
    <property type="molecule type" value="Genomic_DNA"/>
</dbReference>
<dbReference type="Proteomes" id="UP000184216">
    <property type="component" value="Unassembled WGS sequence"/>
</dbReference>
<reference evidence="19 20" key="2">
    <citation type="submission" date="2016-11" db="EMBL/GenBank/DDBJ databases">
        <authorList>
            <person name="Varghese N."/>
            <person name="Submissions S."/>
        </authorList>
    </citation>
    <scope>NUCLEOTIDE SEQUENCE [LARGE SCALE GENOMIC DNA]</scope>
    <source>
        <strain evidence="19 20">DSM 6368</strain>
    </source>
</reference>
<dbReference type="Gene3D" id="1.20.1370.20">
    <property type="match status" value="1"/>
</dbReference>
<feature type="binding site" evidence="13">
    <location>
        <position position="366"/>
    </location>
    <ligand>
        <name>heme</name>
        <dbReference type="ChEBI" id="CHEBI:30413"/>
    </ligand>
</feature>
<feature type="active site" evidence="11">
    <location>
        <position position="72"/>
    </location>
</feature>
<evidence type="ECO:0000256" key="7">
    <source>
        <dbReference type="ARBA" id="ARBA00023002"/>
    </source>
</evidence>
<evidence type="ECO:0000256" key="1">
    <source>
        <dbReference type="ARBA" id="ARBA00001971"/>
    </source>
</evidence>
<proteinExistence type="inferred from homology"/>
<evidence type="ECO:0000313" key="19">
    <source>
        <dbReference type="EMBL" id="SHN13408.1"/>
    </source>
</evidence>
<feature type="binding site" evidence="13">
    <location>
        <position position="355"/>
    </location>
    <ligand>
        <name>heme</name>
        <dbReference type="ChEBI" id="CHEBI:30413"/>
    </ligand>
</feature>
<feature type="region of interest" description="Disordered" evidence="16">
    <location>
        <begin position="513"/>
        <end position="551"/>
    </location>
</feature>
<comment type="catalytic activity">
    <reaction evidence="10 15">
        <text>2 H2O2 = O2 + 2 H2O</text>
        <dbReference type="Rhea" id="RHEA:20309"/>
        <dbReference type="ChEBI" id="CHEBI:15377"/>
        <dbReference type="ChEBI" id="CHEBI:15379"/>
        <dbReference type="ChEBI" id="CHEBI:16240"/>
        <dbReference type="EC" id="1.11.1.6"/>
    </reaction>
</comment>
<reference evidence="18 21" key="1">
    <citation type="submission" date="2016-11" db="EMBL/GenBank/DDBJ databases">
        <title>Whole genomes of Flavobacteriaceae.</title>
        <authorList>
            <person name="Stine C."/>
            <person name="Li C."/>
            <person name="Tadesse D."/>
        </authorList>
    </citation>
    <scope>NUCLEOTIDE SEQUENCE [LARGE SCALE GENOMIC DNA]</scope>
    <source>
        <strain evidence="18 21">ATCC 19366</strain>
    </source>
</reference>
<dbReference type="Pfam" id="PF00199">
    <property type="entry name" value="Catalase"/>
    <property type="match status" value="1"/>
</dbReference>
<dbReference type="InterPro" id="IPR002226">
    <property type="entry name" value="Catalase_haem_BS"/>
</dbReference>
<evidence type="ECO:0000256" key="4">
    <source>
        <dbReference type="ARBA" id="ARBA00022559"/>
    </source>
</evidence>
<dbReference type="SUPFAM" id="SSF52317">
    <property type="entry name" value="Class I glutamine amidotransferase-like"/>
    <property type="match status" value="1"/>
</dbReference>
<dbReference type="PANTHER" id="PTHR42821:SF1">
    <property type="entry name" value="CATALASE-B"/>
    <property type="match status" value="1"/>
</dbReference>
<feature type="active site" evidence="11">
    <location>
        <position position="145"/>
    </location>
</feature>
<gene>
    <name evidence="18" type="primary">katE</name>
    <name evidence="18" type="ORF">B0A72_03805</name>
    <name evidence="19" type="ORF">SAMN05444387_4208</name>
</gene>
<dbReference type="CDD" id="cd03132">
    <property type="entry name" value="GATase1_catalase"/>
    <property type="match status" value="1"/>
</dbReference>
<keyword evidence="8 10" id="KW-0408">Iron</keyword>
<evidence type="ECO:0000256" key="9">
    <source>
        <dbReference type="ARBA" id="ARBA00023324"/>
    </source>
</evidence>
<evidence type="ECO:0000256" key="14">
    <source>
        <dbReference type="PIRSR" id="PIRSR038927-4"/>
    </source>
</evidence>
<evidence type="ECO:0000256" key="5">
    <source>
        <dbReference type="ARBA" id="ARBA00022617"/>
    </source>
</evidence>
<evidence type="ECO:0000256" key="12">
    <source>
        <dbReference type="PIRSR" id="PIRSR038927-2"/>
    </source>
</evidence>
<dbReference type="PROSITE" id="PS00438">
    <property type="entry name" value="CATALASE_2"/>
    <property type="match status" value="1"/>
</dbReference>
<comment type="function">
    <text evidence="10">Decomposes hydrogen peroxide into water and oxygen; serves to protect cells from the toxic effects of hydrogen peroxide.</text>
</comment>
<dbReference type="GO" id="GO:0042744">
    <property type="term" value="P:hydrogen peroxide catabolic process"/>
    <property type="evidence" value="ECO:0007669"/>
    <property type="project" value="UniProtKB-UniRule"/>
</dbReference>
<feature type="domain" description="Catalase core" evidence="17">
    <location>
        <begin position="25"/>
        <end position="413"/>
    </location>
</feature>
<dbReference type="Gene3D" id="3.40.50.880">
    <property type="match status" value="1"/>
</dbReference>
<evidence type="ECO:0000256" key="13">
    <source>
        <dbReference type="PIRSR" id="PIRSR038927-3"/>
    </source>
</evidence>
<evidence type="ECO:0000256" key="10">
    <source>
        <dbReference type="PIRNR" id="PIRNR038927"/>
    </source>
</evidence>
<dbReference type="InterPro" id="IPR029062">
    <property type="entry name" value="Class_I_gatase-like"/>
</dbReference>
<evidence type="ECO:0000256" key="11">
    <source>
        <dbReference type="PIRSR" id="PIRSR038927-1"/>
    </source>
</evidence>
<dbReference type="EMBL" id="FRBX01000007">
    <property type="protein sequence ID" value="SHN13408.1"/>
    <property type="molecule type" value="Genomic_DNA"/>
</dbReference>
<dbReference type="FunFam" id="2.40.180.10:FF:000003">
    <property type="entry name" value="Catalase"/>
    <property type="match status" value="1"/>
</dbReference>